<evidence type="ECO:0000256" key="6">
    <source>
        <dbReference type="ARBA" id="ARBA00023055"/>
    </source>
</evidence>
<dbReference type="GeneID" id="87958747"/>
<dbReference type="PANTHER" id="PTHR28185:SF1">
    <property type="entry name" value="MITOCHONDRIAL DISTRIBUTION AND MORPHOLOGY PROTEIN 34"/>
    <property type="match status" value="1"/>
</dbReference>
<evidence type="ECO:0000256" key="2">
    <source>
        <dbReference type="ARBA" id="ARBA00022448"/>
    </source>
</evidence>
<comment type="subcellular location">
    <subcellularLocation>
        <location evidence="1">Membrane</location>
    </subcellularLocation>
    <subcellularLocation>
        <location evidence="10">Mitochondrion outer membrane</location>
        <topology evidence="10">Multi-pass membrane protein</topology>
    </subcellularLocation>
    <text evidence="10">The ERMES/MDM complex localizes to a few discrete foci (around 10 per single cell), that represent mitochondria-endoplasmic reticulum junctions. These foci are often found next to mtDNA nucleoids.</text>
</comment>
<dbReference type="CDD" id="cd21673">
    <property type="entry name" value="SMP_Mdm34"/>
    <property type="match status" value="1"/>
</dbReference>
<feature type="region of interest" description="Disordered" evidence="11">
    <location>
        <begin position="343"/>
        <end position="378"/>
    </location>
</feature>
<feature type="compositionally biased region" description="Low complexity" evidence="11">
    <location>
        <begin position="604"/>
        <end position="647"/>
    </location>
</feature>
<feature type="compositionally biased region" description="Polar residues" evidence="11">
    <location>
        <begin position="292"/>
        <end position="305"/>
    </location>
</feature>
<keyword evidence="6" id="KW-0445">Lipid transport</keyword>
<organism evidence="13 14">
    <name type="scientific">Kwoniella shivajii</name>
    <dbReference type="NCBI Taxonomy" id="564305"/>
    <lineage>
        <taxon>Eukaryota</taxon>
        <taxon>Fungi</taxon>
        <taxon>Dikarya</taxon>
        <taxon>Basidiomycota</taxon>
        <taxon>Agaricomycotina</taxon>
        <taxon>Tremellomycetes</taxon>
        <taxon>Tremellales</taxon>
        <taxon>Cryptococcaceae</taxon>
        <taxon>Kwoniella</taxon>
    </lineage>
</organism>
<gene>
    <name evidence="10" type="primary">MDM34</name>
    <name evidence="13" type="ORF">IL334_006617</name>
</gene>
<comment type="function">
    <text evidence="10">Component of the ERMES/MDM complex, which serves as a molecular tether to connect the endoplasmic reticulum (ER) and mitochondria. Components of this complex are involved in the control of mitochondrial shape and protein biogenesis, and function in nonvesicular lipid trafficking between the ER and mitochondria. is required for the interaction of the ER-resident membrane protein MMM1 and the outer mitochondrial membrane-resident beta-barrel protein MDM10.</text>
</comment>
<feature type="compositionally biased region" description="Polar residues" evidence="11">
    <location>
        <begin position="547"/>
        <end position="563"/>
    </location>
</feature>
<feature type="compositionally biased region" description="Basic and acidic residues" evidence="11">
    <location>
        <begin position="752"/>
        <end position="763"/>
    </location>
</feature>
<proteinExistence type="inferred from homology"/>
<feature type="region of interest" description="Disordered" evidence="11">
    <location>
        <begin position="813"/>
        <end position="835"/>
    </location>
</feature>
<evidence type="ECO:0000256" key="9">
    <source>
        <dbReference type="ARBA" id="ARBA00023136"/>
    </source>
</evidence>
<feature type="region of interest" description="Disordered" evidence="11">
    <location>
        <begin position="724"/>
        <end position="789"/>
    </location>
</feature>
<dbReference type="InterPro" id="IPR031468">
    <property type="entry name" value="SMP_LBD"/>
</dbReference>
<feature type="compositionally biased region" description="Low complexity" evidence="11">
    <location>
        <begin position="576"/>
        <end position="585"/>
    </location>
</feature>
<keyword evidence="4 10" id="KW-0812">Transmembrane</keyword>
<keyword evidence="9 10" id="KW-0472">Membrane</keyword>
<keyword evidence="7" id="KW-0446">Lipid-binding</keyword>
<keyword evidence="2" id="KW-0813">Transport</keyword>
<evidence type="ECO:0000256" key="3">
    <source>
        <dbReference type="ARBA" id="ARBA00022452"/>
    </source>
</evidence>
<feature type="domain" description="SMP-LTD" evidence="12">
    <location>
        <begin position="1"/>
        <end position="197"/>
    </location>
</feature>
<feature type="compositionally biased region" description="Polar residues" evidence="11">
    <location>
        <begin position="586"/>
        <end position="603"/>
    </location>
</feature>
<comment type="domain">
    <text evidence="10">Lacks alpha-helical transmembrane segments, suggesting that it resides in the membrane via beta-sheet conformations similar to those predicted for other outer membrane proteins and porin.</text>
</comment>
<protein>
    <recommendedName>
        <fullName evidence="10">Mitochondrial distribution and morphology protein 34</fullName>
    </recommendedName>
</protein>
<evidence type="ECO:0000256" key="11">
    <source>
        <dbReference type="SAM" id="MobiDB-lite"/>
    </source>
</evidence>
<keyword evidence="5 10" id="KW-1000">Mitochondrion outer membrane</keyword>
<feature type="compositionally biased region" description="Polar residues" evidence="11">
    <location>
        <begin position="249"/>
        <end position="274"/>
    </location>
</feature>
<feature type="compositionally biased region" description="Acidic residues" evidence="11">
    <location>
        <begin position="358"/>
        <end position="378"/>
    </location>
</feature>
<keyword evidence="14" id="KW-1185">Reference proteome</keyword>
<feature type="region of interest" description="Disordered" evidence="11">
    <location>
        <begin position="233"/>
        <end position="311"/>
    </location>
</feature>
<evidence type="ECO:0000256" key="8">
    <source>
        <dbReference type="ARBA" id="ARBA00023128"/>
    </source>
</evidence>
<evidence type="ECO:0000256" key="4">
    <source>
        <dbReference type="ARBA" id="ARBA00022692"/>
    </source>
</evidence>
<feature type="compositionally biased region" description="Polar residues" evidence="11">
    <location>
        <begin position="728"/>
        <end position="737"/>
    </location>
</feature>
<keyword evidence="3 10" id="KW-1134">Transmembrane beta strand</keyword>
<dbReference type="RefSeq" id="XP_062794367.1">
    <property type="nucleotide sequence ID" value="XM_062938316.1"/>
</dbReference>
<dbReference type="EMBL" id="CP141889">
    <property type="protein sequence ID" value="WRT69628.1"/>
    <property type="molecule type" value="Genomic_DNA"/>
</dbReference>
<evidence type="ECO:0000313" key="13">
    <source>
        <dbReference type="EMBL" id="WRT69628.1"/>
    </source>
</evidence>
<evidence type="ECO:0000256" key="1">
    <source>
        <dbReference type="ARBA" id="ARBA00004370"/>
    </source>
</evidence>
<dbReference type="HAMAP" id="MF_03105">
    <property type="entry name" value="Mdm34"/>
    <property type="match status" value="1"/>
</dbReference>
<sequence>MSFVFPSWSTAFSPAFHEDAKAMLEGALNKGNKPPVIQGRIEVVELSMGKEPPTLTLLEIGDLSLDRFRGILRLGYSGDAWLEVRCRVQANPLSHNPNLSSSSTLPLSTPLLASQPLLVPMTLRLSKLHLRAILILVVSASKGITLVFKNDPLQNVDVSSTFDSVEVIRGYLQQEIEGQLREMFREDLPGIIHRLSQRWFHGTGVGGKVETPYRDNISNSDPTTNMINSIQEEENQDDDDQNQHHQDPFNGNSESQQMFQPVNNNSNISNTQEKPLTPRRQALYRTMRNRRPSNSISESPTSYTTFPDIEDYDPTYGLRPEGVPTHSGYEAFGRLWEKSREGGNRGLGSLMSMPIQHEDDDQDQGDFSDPDGEIDDYDDEEDEIRSFDMVEMDDVLQSISTPLRKTRRQSMISSLGSRYNDEKNAEWETFPAVGGGVITRPRVYHSQSLIRAPSEAGGGAMPSPAGTATGVSVTARASSIGGASSTIGSFRMRPFAPSTPGIGLRSPALSQAGPSSLRRMVTSRSDVFLSSAAQGLHSIPRSETFSALAPNSYNRPGQRSSLPVSRRKSNIGGGTSSAARTSGSSWDTGTGPSRSNTLSTNPTSILPSSSIASSSKPMSISSKPMLNRPRVSSMSGSPGNGNSFPPRNIGPGGITLPLNNSVSQLATLSHSAHTLSPYARGHEHIAVRSFPYLGRTSTNPNVPSITSIGNVLPNDGVVVKAKRKRIHQLNTSKVSNNDQEDTTRKSNSHNQRQSDIDEIDHPIRYQNQTQSQNQRPNSYISRDGSVSDVSRNIGLTSLNQGMAMKKGIAMGMSTSKRPNMKRNPDSRTSYGFPHL</sequence>
<dbReference type="InterPro" id="IPR058825">
    <property type="entry name" value="MDM34_N"/>
</dbReference>
<feature type="region of interest" description="Disordered" evidence="11">
    <location>
        <begin position="547"/>
        <end position="652"/>
    </location>
</feature>
<feature type="region of interest" description="Disordered" evidence="11">
    <location>
        <begin position="486"/>
        <end position="517"/>
    </location>
</feature>
<feature type="compositionally biased region" description="Polar residues" evidence="11">
    <location>
        <begin position="765"/>
        <end position="780"/>
    </location>
</feature>
<dbReference type="PANTHER" id="PTHR28185">
    <property type="entry name" value="MITOCHONDRIAL DISTRIBUTION AND MORPHOLOGY PROTEIN 34"/>
    <property type="match status" value="1"/>
</dbReference>
<comment type="subunit">
    <text evidence="10">Component of the ER-mitochondria encounter structure (ERMES) or MDM complex, composed of MMM1, MDM10, MDM12 and.</text>
</comment>
<accession>A0ABZ1D742</accession>
<reference evidence="13 14" key="1">
    <citation type="submission" date="2024-01" db="EMBL/GenBank/DDBJ databases">
        <title>Comparative genomics of Cryptococcus and Kwoniella reveals pathogenesis evolution and contrasting modes of karyotype evolution via chromosome fusion or intercentromeric recombination.</title>
        <authorList>
            <person name="Coelho M.A."/>
            <person name="David-Palma M."/>
            <person name="Shea T."/>
            <person name="Bowers K."/>
            <person name="McGinley-Smith S."/>
            <person name="Mohammad A.W."/>
            <person name="Gnirke A."/>
            <person name="Yurkov A.M."/>
            <person name="Nowrousian M."/>
            <person name="Sun S."/>
            <person name="Cuomo C.A."/>
            <person name="Heitman J."/>
        </authorList>
    </citation>
    <scope>NUCLEOTIDE SEQUENCE [LARGE SCALE GENOMIC DNA]</scope>
    <source>
        <strain evidence="13">CBS 11374</strain>
    </source>
</reference>
<comment type="similarity">
    <text evidence="10">Belongs to the MDM34 family.</text>
</comment>
<evidence type="ECO:0000259" key="12">
    <source>
        <dbReference type="PROSITE" id="PS51847"/>
    </source>
</evidence>
<evidence type="ECO:0000256" key="5">
    <source>
        <dbReference type="ARBA" id="ARBA00022787"/>
    </source>
</evidence>
<evidence type="ECO:0000256" key="10">
    <source>
        <dbReference type="HAMAP-Rule" id="MF_03105"/>
    </source>
</evidence>
<dbReference type="InterPro" id="IPR027536">
    <property type="entry name" value="MDM34"/>
</dbReference>
<dbReference type="Pfam" id="PF26545">
    <property type="entry name" value="Mdm34_N"/>
    <property type="match status" value="1"/>
</dbReference>
<keyword evidence="8 10" id="KW-0496">Mitochondrion</keyword>
<name>A0ABZ1D742_9TREE</name>
<evidence type="ECO:0000313" key="14">
    <source>
        <dbReference type="Proteomes" id="UP001329825"/>
    </source>
</evidence>
<dbReference type="PROSITE" id="PS51847">
    <property type="entry name" value="SMP"/>
    <property type="match status" value="1"/>
</dbReference>
<dbReference type="Proteomes" id="UP001329825">
    <property type="component" value="Chromosome 9"/>
</dbReference>
<evidence type="ECO:0000256" key="7">
    <source>
        <dbReference type="ARBA" id="ARBA00023121"/>
    </source>
</evidence>